<sequence length="865" mass="97087">MRSHFSVSSTLTLALLISILAVHAASNARGSPNNPSAVASQQKNRLQAPTANTKLVSDSVTNLAAKIANALSNQKSKTEIFSPVSIAGALSLLLLGSGGQTQQELLNVMGLNKGQLTFQEIHLSFGRLFQDLVANDPSLEPLVTWRLNDKCNRYDDEEEEDDDFPPPQSSSDEYPSHQISVANGVFLQQGFKPANRFLNLTHQIYKGTVENLDFERQPSIAATYINEWCSRATNGRIREIVTEDIVQNSRMIVTNALYFKAQWETTFSPFGTRQRPFYANGKLEPPISAESMATSGCFPYYNATNEYGVQIIGLPYEMGKSTMYIILPNGSNRLVLREKLATLSAPQLNWMIDQMVVRKVMVVMPKLSISNRIRLSTVLERLGVRDLFDPTRSNLTAIFKDKQTGTPAETINPGAPINTQTRFGNGEEAKERPSPPNPTIPPVRQNTRPPTVQPTQAQPRPQTNSNPANVVSIQLAAQDCQLIENCQPMSGGKCSCNRIPNKEDNAGCGTRLAAHYYDGANKHCLYGIDASSLLTHICIKPSYQIHLEYKTRAACEQRYECKMLQDKCFCCTSKVQSQLPQTQYLTTTTIGQPLIGNRFGGDEGVTYQTTPLPTQPSYNTDQPKVLCKTVPQLVDSNSCSSYGYRWETWYNVCIDVTRCTQSRIKKRQAPAYPSSFQQQLQPASRQTQPQQIQRSQQFLLSQPELRQLQQQQPIPQQTQQLQLEERQSQRYQFTSQQQQQQQSGQLRPAQQPTQYQQQQPTIGVQQRPQSRLQLQQQQSQQQLQQQLQLTQPQWQFEPVHVNEIVTHVTLDVNEQGTEGGAVTAALIDRIGPGYSFLVDSPFLILIRNDLTHLPLFYGAVYDPRL</sequence>
<dbReference type="InterPro" id="IPR023795">
    <property type="entry name" value="Serpin_CS"/>
</dbReference>
<keyword evidence="8" id="KW-1185">Reference proteome</keyword>
<dbReference type="Gene3D" id="3.30.497.10">
    <property type="entry name" value="Antithrombin, subunit I, domain 2"/>
    <property type="match status" value="2"/>
</dbReference>
<dbReference type="InterPro" id="IPR042185">
    <property type="entry name" value="Serpin_sf_2"/>
</dbReference>
<evidence type="ECO:0000313" key="7">
    <source>
        <dbReference type="EnsemblMetazoa" id="ACHR007443-PB"/>
    </source>
</evidence>
<reference evidence="8" key="1">
    <citation type="submission" date="2013-03" db="EMBL/GenBank/DDBJ databases">
        <title>The Genome Sequence of Anopheles christyi ACHKN1017.</title>
        <authorList>
            <consortium name="The Broad Institute Genomics Platform"/>
            <person name="Neafsey D.E."/>
            <person name="Besansky N."/>
            <person name="Walker B."/>
            <person name="Young S.K."/>
            <person name="Zeng Q."/>
            <person name="Gargeya S."/>
            <person name="Fitzgerald M."/>
            <person name="Haas B."/>
            <person name="Abouelleil A."/>
            <person name="Allen A.W."/>
            <person name="Alvarado L."/>
            <person name="Arachchi H.M."/>
            <person name="Berlin A.M."/>
            <person name="Chapman S.B."/>
            <person name="Gainer-Dewar J."/>
            <person name="Goldberg J."/>
            <person name="Griggs A."/>
            <person name="Gujja S."/>
            <person name="Hansen M."/>
            <person name="Howarth C."/>
            <person name="Imamovic A."/>
            <person name="Ireland A."/>
            <person name="Larimer J."/>
            <person name="McCowan C."/>
            <person name="Murphy C."/>
            <person name="Pearson M."/>
            <person name="Poon T.W."/>
            <person name="Priest M."/>
            <person name="Roberts A."/>
            <person name="Saif S."/>
            <person name="Shea T."/>
            <person name="Sisk P."/>
            <person name="Sykes S."/>
            <person name="Wortman J."/>
            <person name="Nusbaum C."/>
            <person name="Birren B."/>
        </authorList>
    </citation>
    <scope>NUCLEOTIDE SEQUENCE [LARGE SCALE GENOMIC DNA]</scope>
    <source>
        <strain evidence="8">ACHKN1017</strain>
    </source>
</reference>
<dbReference type="GO" id="GO:0005615">
    <property type="term" value="C:extracellular space"/>
    <property type="evidence" value="ECO:0007669"/>
    <property type="project" value="InterPro"/>
</dbReference>
<feature type="signal peptide" evidence="5">
    <location>
        <begin position="1"/>
        <end position="24"/>
    </location>
</feature>
<dbReference type="STRING" id="43041.A0A3F2YTS2"/>
<feature type="compositionally biased region" description="Polar residues" evidence="4">
    <location>
        <begin position="444"/>
        <end position="467"/>
    </location>
</feature>
<keyword evidence="5" id="KW-0732">Signal</keyword>
<name>A0A3F2YTS2_9DIPT</name>
<feature type="region of interest" description="Disordered" evidence="4">
    <location>
        <begin position="399"/>
        <end position="467"/>
    </location>
</feature>
<evidence type="ECO:0000259" key="6">
    <source>
        <dbReference type="SMART" id="SM00093"/>
    </source>
</evidence>
<feature type="chain" id="PRO_5017733375" description="Serpin domain-containing protein" evidence="5">
    <location>
        <begin position="25"/>
        <end position="865"/>
    </location>
</feature>
<evidence type="ECO:0000256" key="3">
    <source>
        <dbReference type="RuleBase" id="RU000411"/>
    </source>
</evidence>
<feature type="region of interest" description="Disordered" evidence="4">
    <location>
        <begin position="732"/>
        <end position="770"/>
    </location>
</feature>
<dbReference type="InterPro" id="IPR000215">
    <property type="entry name" value="Serpin_fam"/>
</dbReference>
<dbReference type="Pfam" id="PF00079">
    <property type="entry name" value="Serpin"/>
    <property type="match status" value="2"/>
</dbReference>
<evidence type="ECO:0000313" key="8">
    <source>
        <dbReference type="Proteomes" id="UP000075881"/>
    </source>
</evidence>
<comment type="similarity">
    <text evidence="3">Belongs to the serpin family.</text>
</comment>
<dbReference type="EnsemblMetazoa" id="ACHR007443-RB">
    <property type="protein sequence ID" value="ACHR007443-PB"/>
    <property type="gene ID" value="ACHR007443"/>
</dbReference>
<dbReference type="GO" id="GO:0004867">
    <property type="term" value="F:serine-type endopeptidase inhibitor activity"/>
    <property type="evidence" value="ECO:0007669"/>
    <property type="project" value="UniProtKB-KW"/>
</dbReference>
<protein>
    <recommendedName>
        <fullName evidence="6">Serpin domain-containing protein</fullName>
    </recommendedName>
</protein>
<dbReference type="VEuPathDB" id="VectorBase:ACHR007443"/>
<dbReference type="Proteomes" id="UP000075881">
    <property type="component" value="Unassembled WGS sequence"/>
</dbReference>
<evidence type="ECO:0000256" key="1">
    <source>
        <dbReference type="ARBA" id="ARBA00022690"/>
    </source>
</evidence>
<proteinExistence type="inferred from homology"/>
<dbReference type="PANTHER" id="PTHR11461">
    <property type="entry name" value="SERINE PROTEASE INHIBITOR, SERPIN"/>
    <property type="match status" value="1"/>
</dbReference>
<reference evidence="7" key="2">
    <citation type="submission" date="2020-05" db="UniProtKB">
        <authorList>
            <consortium name="EnsemblMetazoa"/>
        </authorList>
    </citation>
    <scope>IDENTIFICATION</scope>
    <source>
        <strain evidence="7">ACHKN1017</strain>
    </source>
</reference>
<dbReference type="PROSITE" id="PS00284">
    <property type="entry name" value="SERPIN"/>
    <property type="match status" value="1"/>
</dbReference>
<dbReference type="SMART" id="SM00093">
    <property type="entry name" value="SERPIN"/>
    <property type="match status" value="1"/>
</dbReference>
<dbReference type="Gene3D" id="2.30.39.10">
    <property type="entry name" value="Alpha-1-antitrypsin, domain 1"/>
    <property type="match status" value="2"/>
</dbReference>
<feature type="region of interest" description="Disordered" evidence="4">
    <location>
        <begin position="154"/>
        <end position="175"/>
    </location>
</feature>
<dbReference type="InterPro" id="IPR042178">
    <property type="entry name" value="Serpin_sf_1"/>
</dbReference>
<feature type="compositionally biased region" description="Low complexity" evidence="4">
    <location>
        <begin position="677"/>
        <end position="694"/>
    </location>
</feature>
<dbReference type="InterPro" id="IPR036186">
    <property type="entry name" value="Serpin_sf"/>
</dbReference>
<keyword evidence="2" id="KW-0722">Serine protease inhibitor</keyword>
<dbReference type="AlphaFoldDB" id="A0A3F2YTS2"/>
<evidence type="ECO:0000256" key="5">
    <source>
        <dbReference type="SAM" id="SignalP"/>
    </source>
</evidence>
<keyword evidence="1" id="KW-0646">Protease inhibitor</keyword>
<feature type="compositionally biased region" description="Acidic residues" evidence="4">
    <location>
        <begin position="155"/>
        <end position="164"/>
    </location>
</feature>
<evidence type="ECO:0000256" key="2">
    <source>
        <dbReference type="ARBA" id="ARBA00022900"/>
    </source>
</evidence>
<feature type="domain" description="Serpin" evidence="6">
    <location>
        <begin position="65"/>
        <end position="449"/>
    </location>
</feature>
<dbReference type="InterPro" id="IPR023796">
    <property type="entry name" value="Serpin_dom"/>
</dbReference>
<dbReference type="PANTHER" id="PTHR11461:SF342">
    <property type="entry name" value="SERINE PROTEASE INHIBITOR 28DC"/>
    <property type="match status" value="1"/>
</dbReference>
<accession>A0A3F2YTS2</accession>
<feature type="region of interest" description="Disordered" evidence="4">
    <location>
        <begin position="670"/>
        <end position="694"/>
    </location>
</feature>
<organism evidence="7 8">
    <name type="scientific">Anopheles christyi</name>
    <dbReference type="NCBI Taxonomy" id="43041"/>
    <lineage>
        <taxon>Eukaryota</taxon>
        <taxon>Metazoa</taxon>
        <taxon>Ecdysozoa</taxon>
        <taxon>Arthropoda</taxon>
        <taxon>Hexapoda</taxon>
        <taxon>Insecta</taxon>
        <taxon>Pterygota</taxon>
        <taxon>Neoptera</taxon>
        <taxon>Endopterygota</taxon>
        <taxon>Diptera</taxon>
        <taxon>Nematocera</taxon>
        <taxon>Culicoidea</taxon>
        <taxon>Culicidae</taxon>
        <taxon>Anophelinae</taxon>
        <taxon>Anopheles</taxon>
    </lineage>
</organism>
<dbReference type="SUPFAM" id="SSF56574">
    <property type="entry name" value="Serpins"/>
    <property type="match status" value="2"/>
</dbReference>
<evidence type="ECO:0000256" key="4">
    <source>
        <dbReference type="SAM" id="MobiDB-lite"/>
    </source>
</evidence>